<evidence type="ECO:0000313" key="2">
    <source>
        <dbReference type="Proteomes" id="UP000251135"/>
    </source>
</evidence>
<evidence type="ECO:0008006" key="3">
    <source>
        <dbReference type="Google" id="ProtNLM"/>
    </source>
</evidence>
<dbReference type="EMBL" id="MUXE01000002">
    <property type="protein sequence ID" value="PUE66042.1"/>
    <property type="molecule type" value="Genomic_DNA"/>
</dbReference>
<dbReference type="PANTHER" id="PTHR30217:SF12">
    <property type="entry name" value="U32 FAMILY PEPTIDASE"/>
    <property type="match status" value="1"/>
</dbReference>
<reference evidence="1 2" key="1">
    <citation type="submission" date="2017-02" db="EMBL/GenBank/DDBJ databases">
        <title>Arcobacter caeni sp. nov, a new Arcobacter species isolated from reclaimed water.</title>
        <authorList>
            <person name="Figueras M.J."/>
            <person name="Perez-Cataluna A."/>
            <person name="Salas-Masso N."/>
        </authorList>
    </citation>
    <scope>NUCLEOTIDE SEQUENCE [LARGE SCALE GENOMIC DNA]</scope>
    <source>
        <strain evidence="1 2">RW17-10</strain>
    </source>
</reference>
<evidence type="ECO:0000313" key="1">
    <source>
        <dbReference type="EMBL" id="PUE66042.1"/>
    </source>
</evidence>
<name>A0A363D404_9BACT</name>
<organism evidence="1 2">
    <name type="scientific">Arcobacter caeni</name>
    <dbReference type="NCBI Taxonomy" id="1912877"/>
    <lineage>
        <taxon>Bacteria</taxon>
        <taxon>Pseudomonadati</taxon>
        <taxon>Campylobacterota</taxon>
        <taxon>Epsilonproteobacteria</taxon>
        <taxon>Campylobacterales</taxon>
        <taxon>Arcobacteraceae</taxon>
        <taxon>Arcobacter</taxon>
    </lineage>
</organism>
<dbReference type="PANTHER" id="PTHR30217">
    <property type="entry name" value="PEPTIDASE U32 FAMILY"/>
    <property type="match status" value="1"/>
</dbReference>
<accession>A0A363D404</accession>
<dbReference type="InterPro" id="IPR011060">
    <property type="entry name" value="RibuloseP-bd_barrel"/>
</dbReference>
<dbReference type="OrthoDB" id="8523349at2"/>
<dbReference type="InterPro" id="IPR051454">
    <property type="entry name" value="RNA/ubiquinone_mod_enzymes"/>
</dbReference>
<sequence>MIELSTTISNYEQLIRTDISSYDALYLGDVSCPLYPNNFCSNSEDLEKTISYLKQLNKKCYLRLYAVPENKDMDWMKELIKRAIELKVDAFEVHNLGVLLLLRDLNNTIPIHFGVFGNIYTIETIKVLQKYGVSRVQPSPELSIEESIFIKDETPIETTFVVHGKIPLVASETCFIMEQNGNDESNCGFACSKDHWLTRQQGEWSMKDTGRMTISGKDLCMAEHIVDLLEKGVKNFLIQSHGESSEFIETTGAIYKEIIQKAINKEDIYYTDKIEILSALAHEGLCNGYYFGLTGQDYYKRDSND</sequence>
<dbReference type="Pfam" id="PF01136">
    <property type="entry name" value="Peptidase_U32"/>
    <property type="match status" value="1"/>
</dbReference>
<comment type="caution">
    <text evidence="1">The sequence shown here is derived from an EMBL/GenBank/DDBJ whole genome shotgun (WGS) entry which is preliminary data.</text>
</comment>
<dbReference type="InterPro" id="IPR001539">
    <property type="entry name" value="Peptidase_U32"/>
</dbReference>
<proteinExistence type="predicted"/>
<dbReference type="Proteomes" id="UP000251135">
    <property type="component" value="Unassembled WGS sequence"/>
</dbReference>
<dbReference type="SUPFAM" id="SSF51366">
    <property type="entry name" value="Ribulose-phoshate binding barrel"/>
    <property type="match status" value="1"/>
</dbReference>
<dbReference type="AlphaFoldDB" id="A0A363D404"/>
<gene>
    <name evidence="1" type="ORF">B0174_01890</name>
</gene>
<dbReference type="RefSeq" id="WP_108557952.1">
    <property type="nucleotide sequence ID" value="NZ_MUXE01000002.1"/>
</dbReference>
<protein>
    <recommendedName>
        <fullName evidence="3">U32 family peptidase</fullName>
    </recommendedName>
</protein>
<keyword evidence="2" id="KW-1185">Reference proteome</keyword>